<accession>A0A261URM1</accession>
<dbReference type="RefSeq" id="WP_094840836.1">
    <property type="nucleotide sequence ID" value="NZ_NEVS01000003.1"/>
</dbReference>
<dbReference type="AlphaFoldDB" id="A0A261URM1"/>
<protein>
    <submittedName>
        <fullName evidence="1">Uncharacterized protein</fullName>
    </submittedName>
</protein>
<keyword evidence="2" id="KW-1185">Reference proteome</keyword>
<dbReference type="EMBL" id="NEVS01000003">
    <property type="protein sequence ID" value="OZI64305.1"/>
    <property type="molecule type" value="Genomic_DNA"/>
</dbReference>
<comment type="caution">
    <text evidence="1">The sequence shown here is derived from an EMBL/GenBank/DDBJ whole genome shotgun (WGS) entry which is preliminary data.</text>
</comment>
<dbReference type="Proteomes" id="UP000215767">
    <property type="component" value="Unassembled WGS sequence"/>
</dbReference>
<gene>
    <name evidence="1" type="ORF">CAL28_07550</name>
</gene>
<reference evidence="2" key="1">
    <citation type="submission" date="2017-05" db="EMBL/GenBank/DDBJ databases">
        <title>Complete and WGS of Bordetella genogroups.</title>
        <authorList>
            <person name="Spilker T."/>
            <person name="Lipuma J."/>
        </authorList>
    </citation>
    <scope>NUCLEOTIDE SEQUENCE [LARGE SCALE GENOMIC DNA]</scope>
    <source>
        <strain evidence="2">AU8856</strain>
    </source>
</reference>
<proteinExistence type="predicted"/>
<evidence type="ECO:0000313" key="1">
    <source>
        <dbReference type="EMBL" id="OZI64305.1"/>
    </source>
</evidence>
<evidence type="ECO:0000313" key="2">
    <source>
        <dbReference type="Proteomes" id="UP000215767"/>
    </source>
</evidence>
<name>A0A261URM1_9BORD</name>
<organism evidence="1 2">
    <name type="scientific">Bordetella genomosp. 11</name>
    <dbReference type="NCBI Taxonomy" id="1416808"/>
    <lineage>
        <taxon>Bacteria</taxon>
        <taxon>Pseudomonadati</taxon>
        <taxon>Pseudomonadota</taxon>
        <taxon>Betaproteobacteria</taxon>
        <taxon>Burkholderiales</taxon>
        <taxon>Alcaligenaceae</taxon>
        <taxon>Bordetella</taxon>
    </lineage>
</organism>
<dbReference type="OrthoDB" id="9256271at2"/>
<sequence length="135" mass="14526">MTIRYYERVTVTTDVRGADGRLRVQAGAAGTVYSILSGHLGVLFDDGPAYVELSGCGQRFAEIPATSVAREGWFFTRLGRRYRVLASFTDSEQGTHEANEYMEQHPGTCVLAVTGGQILLAGKQDAGEPVIARGG</sequence>